<organism evidence="1 2">
    <name type="scientific">Parathielavia hyrcaniae</name>
    <dbReference type="NCBI Taxonomy" id="113614"/>
    <lineage>
        <taxon>Eukaryota</taxon>
        <taxon>Fungi</taxon>
        <taxon>Dikarya</taxon>
        <taxon>Ascomycota</taxon>
        <taxon>Pezizomycotina</taxon>
        <taxon>Sordariomycetes</taxon>
        <taxon>Sordariomycetidae</taxon>
        <taxon>Sordariales</taxon>
        <taxon>Chaetomiaceae</taxon>
        <taxon>Parathielavia</taxon>
    </lineage>
</organism>
<evidence type="ECO:0000313" key="2">
    <source>
        <dbReference type="Proteomes" id="UP001305647"/>
    </source>
</evidence>
<dbReference type="Proteomes" id="UP001305647">
    <property type="component" value="Unassembled WGS sequence"/>
</dbReference>
<name>A0AAN6Q1X2_9PEZI</name>
<proteinExistence type="predicted"/>
<evidence type="ECO:0000313" key="1">
    <source>
        <dbReference type="EMBL" id="KAK4101256.1"/>
    </source>
</evidence>
<reference evidence="1" key="1">
    <citation type="journal article" date="2023" name="Mol. Phylogenet. Evol.">
        <title>Genome-scale phylogeny and comparative genomics of the fungal order Sordariales.</title>
        <authorList>
            <person name="Hensen N."/>
            <person name="Bonometti L."/>
            <person name="Westerberg I."/>
            <person name="Brannstrom I.O."/>
            <person name="Guillou S."/>
            <person name="Cros-Aarteil S."/>
            <person name="Calhoun S."/>
            <person name="Haridas S."/>
            <person name="Kuo A."/>
            <person name="Mondo S."/>
            <person name="Pangilinan J."/>
            <person name="Riley R."/>
            <person name="LaButti K."/>
            <person name="Andreopoulos B."/>
            <person name="Lipzen A."/>
            <person name="Chen C."/>
            <person name="Yan M."/>
            <person name="Daum C."/>
            <person name="Ng V."/>
            <person name="Clum A."/>
            <person name="Steindorff A."/>
            <person name="Ohm R.A."/>
            <person name="Martin F."/>
            <person name="Silar P."/>
            <person name="Natvig D.O."/>
            <person name="Lalanne C."/>
            <person name="Gautier V."/>
            <person name="Ament-Velasquez S.L."/>
            <person name="Kruys A."/>
            <person name="Hutchinson M.I."/>
            <person name="Powell A.J."/>
            <person name="Barry K."/>
            <person name="Miller A.N."/>
            <person name="Grigoriev I.V."/>
            <person name="Debuchy R."/>
            <person name="Gladieux P."/>
            <person name="Hiltunen Thoren M."/>
            <person name="Johannesson H."/>
        </authorList>
    </citation>
    <scope>NUCLEOTIDE SEQUENCE</scope>
    <source>
        <strain evidence="1">CBS 757.83</strain>
    </source>
</reference>
<accession>A0AAN6Q1X2</accession>
<keyword evidence="2" id="KW-1185">Reference proteome</keyword>
<dbReference type="EMBL" id="MU863636">
    <property type="protein sequence ID" value="KAK4101256.1"/>
    <property type="molecule type" value="Genomic_DNA"/>
</dbReference>
<dbReference type="AlphaFoldDB" id="A0AAN6Q1X2"/>
<gene>
    <name evidence="1" type="ORF">N658DRAFT_496552</name>
</gene>
<sequence length="53" mass="6040">MAFDLLSNAPMSTECERTSSVAKLAVGMQKHFIQEDTISKVQCLKNWLRNRDP</sequence>
<reference evidence="1" key="2">
    <citation type="submission" date="2023-05" db="EMBL/GenBank/DDBJ databases">
        <authorList>
            <consortium name="Lawrence Berkeley National Laboratory"/>
            <person name="Steindorff A."/>
            <person name="Hensen N."/>
            <person name="Bonometti L."/>
            <person name="Westerberg I."/>
            <person name="Brannstrom I.O."/>
            <person name="Guillou S."/>
            <person name="Cros-Aarteil S."/>
            <person name="Calhoun S."/>
            <person name="Haridas S."/>
            <person name="Kuo A."/>
            <person name="Mondo S."/>
            <person name="Pangilinan J."/>
            <person name="Riley R."/>
            <person name="Labutti K."/>
            <person name="Andreopoulos B."/>
            <person name="Lipzen A."/>
            <person name="Chen C."/>
            <person name="Yanf M."/>
            <person name="Daum C."/>
            <person name="Ng V."/>
            <person name="Clum A."/>
            <person name="Ohm R."/>
            <person name="Martin F."/>
            <person name="Silar P."/>
            <person name="Natvig D."/>
            <person name="Lalanne C."/>
            <person name="Gautier V."/>
            <person name="Ament-Velasquez S.L."/>
            <person name="Kruys A."/>
            <person name="Hutchinson M.I."/>
            <person name="Powell A.J."/>
            <person name="Barry K."/>
            <person name="Miller A.N."/>
            <person name="Grigoriev I.V."/>
            <person name="Debuchy R."/>
            <person name="Gladieux P."/>
            <person name="Thoren M.H."/>
            <person name="Johannesson H."/>
        </authorList>
    </citation>
    <scope>NUCLEOTIDE SEQUENCE</scope>
    <source>
        <strain evidence="1">CBS 757.83</strain>
    </source>
</reference>
<protein>
    <submittedName>
        <fullName evidence="1">Uncharacterized protein</fullName>
    </submittedName>
</protein>
<comment type="caution">
    <text evidence="1">The sequence shown here is derived from an EMBL/GenBank/DDBJ whole genome shotgun (WGS) entry which is preliminary data.</text>
</comment>